<dbReference type="Proteomes" id="UP001224775">
    <property type="component" value="Unassembled WGS sequence"/>
</dbReference>
<evidence type="ECO:0000313" key="1">
    <source>
        <dbReference type="EMBL" id="KAK1740380.1"/>
    </source>
</evidence>
<organism evidence="1 2">
    <name type="scientific">Skeletonema marinoi</name>
    <dbReference type="NCBI Taxonomy" id="267567"/>
    <lineage>
        <taxon>Eukaryota</taxon>
        <taxon>Sar</taxon>
        <taxon>Stramenopiles</taxon>
        <taxon>Ochrophyta</taxon>
        <taxon>Bacillariophyta</taxon>
        <taxon>Coscinodiscophyceae</taxon>
        <taxon>Thalassiosirophycidae</taxon>
        <taxon>Thalassiosirales</taxon>
        <taxon>Skeletonemataceae</taxon>
        <taxon>Skeletonema</taxon>
        <taxon>Skeletonema marinoi-dohrnii complex</taxon>
    </lineage>
</organism>
<comment type="caution">
    <text evidence="1">The sequence shown here is derived from an EMBL/GenBank/DDBJ whole genome shotgun (WGS) entry which is preliminary data.</text>
</comment>
<name>A0AAD8Y775_9STRA</name>
<sequence>MVSTKLPTLSRSTILPKLMLRRSIPFGSSCAYEAYGYEKLSNENENQSLIASMNLYDSYCSSSNGPLHDVDVPANDNFTAVGSVSSVLFSVGSQSMSYNDNECSYSYSLCSDPYLGRGPSRGPLKQSGEDGGIINTADYSKCMFDKSTSRNAGLDYNGRTLPKDANSSVKATIASHDDLHKESLQRTNADLFEGGRTVKENVGAITCHQLEKTFDSDINDDFSTSAKLLPGNIRSVTDGRKEHRVRKWLKRRILILYQL</sequence>
<evidence type="ECO:0000313" key="2">
    <source>
        <dbReference type="Proteomes" id="UP001224775"/>
    </source>
</evidence>
<dbReference type="EMBL" id="JATAAI010000016">
    <property type="protein sequence ID" value="KAK1740380.1"/>
    <property type="molecule type" value="Genomic_DNA"/>
</dbReference>
<dbReference type="AlphaFoldDB" id="A0AAD8Y775"/>
<gene>
    <name evidence="1" type="ORF">QTG54_009330</name>
</gene>
<keyword evidence="2" id="KW-1185">Reference proteome</keyword>
<accession>A0AAD8Y775</accession>
<protein>
    <submittedName>
        <fullName evidence="1">Uncharacterized protein</fullName>
    </submittedName>
</protein>
<proteinExistence type="predicted"/>
<reference evidence="1" key="1">
    <citation type="submission" date="2023-06" db="EMBL/GenBank/DDBJ databases">
        <title>Survivors Of The Sea: Transcriptome response of Skeletonema marinoi to long-term dormancy.</title>
        <authorList>
            <person name="Pinder M.I.M."/>
            <person name="Kourtchenko O."/>
            <person name="Robertson E.K."/>
            <person name="Larsson T."/>
            <person name="Maumus F."/>
            <person name="Osuna-Cruz C.M."/>
            <person name="Vancaester E."/>
            <person name="Stenow R."/>
            <person name="Vandepoele K."/>
            <person name="Ploug H."/>
            <person name="Bruchert V."/>
            <person name="Godhe A."/>
            <person name="Topel M."/>
        </authorList>
    </citation>
    <scope>NUCLEOTIDE SEQUENCE</scope>
    <source>
        <strain evidence="1">R05AC</strain>
    </source>
</reference>